<dbReference type="AlphaFoldDB" id="A0A6B0ULD8"/>
<reference evidence="1" key="1">
    <citation type="submission" date="2019-12" db="EMBL/GenBank/DDBJ databases">
        <title>An insight into the sialome of adult female Ixodes ricinus ticks feeding for 6 days.</title>
        <authorList>
            <person name="Perner J."/>
            <person name="Ribeiro J.M.C."/>
        </authorList>
    </citation>
    <scope>NUCLEOTIDE SEQUENCE</scope>
    <source>
        <strain evidence="1">Semi-engorged</strain>
        <tissue evidence="1">Salivary glands</tissue>
    </source>
</reference>
<accession>A0A6B0ULD8</accession>
<protein>
    <submittedName>
        <fullName evidence="1">Uncharacterized protein</fullName>
    </submittedName>
</protein>
<name>A0A6B0ULD8_IXORI</name>
<evidence type="ECO:0000313" key="1">
    <source>
        <dbReference type="EMBL" id="MXU90485.1"/>
    </source>
</evidence>
<proteinExistence type="predicted"/>
<sequence>MFIDDRIHNECNLWRHLPIGAASRRQTLLSARWLYGRWHRELHDLLTRSSASISAIDFGKFVGIIFYKFPMAKSTTLAKFLESYSIICAGSDFSSSFYGARSTVSSLSVSHGTLS</sequence>
<dbReference type="EMBL" id="GIFC01008402">
    <property type="protein sequence ID" value="MXU90485.1"/>
    <property type="molecule type" value="Transcribed_RNA"/>
</dbReference>
<organism evidence="1">
    <name type="scientific">Ixodes ricinus</name>
    <name type="common">Common tick</name>
    <name type="synonym">Acarus ricinus</name>
    <dbReference type="NCBI Taxonomy" id="34613"/>
    <lineage>
        <taxon>Eukaryota</taxon>
        <taxon>Metazoa</taxon>
        <taxon>Ecdysozoa</taxon>
        <taxon>Arthropoda</taxon>
        <taxon>Chelicerata</taxon>
        <taxon>Arachnida</taxon>
        <taxon>Acari</taxon>
        <taxon>Parasitiformes</taxon>
        <taxon>Ixodida</taxon>
        <taxon>Ixodoidea</taxon>
        <taxon>Ixodidae</taxon>
        <taxon>Ixodinae</taxon>
        <taxon>Ixodes</taxon>
    </lineage>
</organism>